<reference evidence="1 2" key="1">
    <citation type="submission" date="2019-07" db="EMBL/GenBank/DDBJ databases">
        <title>Cryptosporangium phraense sp. nov., isolated from plant litter.</title>
        <authorList>
            <person name="Suriyachadkun C."/>
        </authorList>
    </citation>
    <scope>NUCLEOTIDE SEQUENCE [LARGE SCALE GENOMIC DNA]</scope>
    <source>
        <strain evidence="1 2">A-T 5661</strain>
    </source>
</reference>
<evidence type="ECO:0000313" key="1">
    <source>
        <dbReference type="EMBL" id="TQS40630.1"/>
    </source>
</evidence>
<dbReference type="OrthoDB" id="458118at2"/>
<dbReference type="SMART" id="SM00696">
    <property type="entry name" value="DM9"/>
    <property type="match status" value="2"/>
</dbReference>
<dbReference type="InParanoid" id="A0A545AH90"/>
<dbReference type="PANTHER" id="PTHR31649">
    <property type="entry name" value="AGAP009604-PA"/>
    <property type="match status" value="1"/>
</dbReference>
<dbReference type="PANTHER" id="PTHR31649:SF1">
    <property type="entry name" value="FARNESOIC ACID O-METHYL TRANSFERASE DOMAIN-CONTAINING PROTEIN"/>
    <property type="match status" value="1"/>
</dbReference>
<name>A0A545AH90_9ACTN</name>
<dbReference type="RefSeq" id="WP_142708969.1">
    <property type="nucleotide sequence ID" value="NZ_VIRS01000037.1"/>
</dbReference>
<comment type="caution">
    <text evidence="1">The sequence shown here is derived from an EMBL/GenBank/DDBJ whole genome shotgun (WGS) entry which is preliminary data.</text>
</comment>
<dbReference type="InterPro" id="IPR006616">
    <property type="entry name" value="DM9_repeat"/>
</dbReference>
<dbReference type="EMBL" id="VIRS01000037">
    <property type="protein sequence ID" value="TQS40630.1"/>
    <property type="molecule type" value="Genomic_DNA"/>
</dbReference>
<gene>
    <name evidence="1" type="ORF">FL583_33850</name>
</gene>
<protein>
    <submittedName>
        <fullName evidence="1">DUF3421 domain-containing protein</fullName>
    </submittedName>
</protein>
<evidence type="ECO:0000313" key="2">
    <source>
        <dbReference type="Proteomes" id="UP000317982"/>
    </source>
</evidence>
<proteinExistence type="predicted"/>
<sequence>MAYRWVRATKGSVPPNAAPHGRESDGKPLWVCRAAINGGLYPGKVRPAFGAANVGWNSSEIKVAEYEVLADAGRWTTASGGDIPDDAEPFGREGDGERLYVVRAVLNGGQHLGYLRPGLRAALVPWGGRNLEVRSYQVLTVATRRPVADVLPAAVSGVDLPTFTPAPGATVSERTHRPAW</sequence>
<organism evidence="1 2">
    <name type="scientific">Cryptosporangium phraense</name>
    <dbReference type="NCBI Taxonomy" id="2593070"/>
    <lineage>
        <taxon>Bacteria</taxon>
        <taxon>Bacillati</taxon>
        <taxon>Actinomycetota</taxon>
        <taxon>Actinomycetes</taxon>
        <taxon>Cryptosporangiales</taxon>
        <taxon>Cryptosporangiaceae</taxon>
        <taxon>Cryptosporangium</taxon>
    </lineage>
</organism>
<dbReference type="Pfam" id="PF11901">
    <property type="entry name" value="DM9"/>
    <property type="match status" value="1"/>
</dbReference>
<keyword evidence="2" id="KW-1185">Reference proteome</keyword>
<dbReference type="AlphaFoldDB" id="A0A545AH90"/>
<dbReference type="Proteomes" id="UP000317982">
    <property type="component" value="Unassembled WGS sequence"/>
</dbReference>
<accession>A0A545AH90</accession>